<dbReference type="InterPro" id="IPR037225">
    <property type="entry name" value="Nuo51_FMN-bd_sf"/>
</dbReference>
<dbReference type="GO" id="GO:0051539">
    <property type="term" value="F:4 iron, 4 sulfur cluster binding"/>
    <property type="evidence" value="ECO:0007669"/>
    <property type="project" value="UniProtKB-KW"/>
</dbReference>
<dbReference type="OrthoDB" id="9767754at2"/>
<accession>A0A317C4Z7</accession>
<dbReference type="SUPFAM" id="SSF46548">
    <property type="entry name" value="alpha-helical ferredoxin"/>
    <property type="match status" value="1"/>
</dbReference>
<evidence type="ECO:0000256" key="5">
    <source>
        <dbReference type="ARBA" id="ARBA00022982"/>
    </source>
</evidence>
<proteinExistence type="inferred from homology"/>
<comment type="caution">
    <text evidence="11">The sequence shown here is derived from an EMBL/GenBank/DDBJ whole genome shotgun (WGS) entry which is preliminary data.</text>
</comment>
<keyword evidence="3 8" id="KW-0479">Metal-binding</keyword>
<comment type="similarity">
    <text evidence="8">Belongs to the 4Fe4S bacterial-type ferredoxin family. RnfC subfamily.</text>
</comment>
<evidence type="ECO:0000313" key="12">
    <source>
        <dbReference type="Proteomes" id="UP000245506"/>
    </source>
</evidence>
<dbReference type="GO" id="GO:0009055">
    <property type="term" value="F:electron transfer activity"/>
    <property type="evidence" value="ECO:0007669"/>
    <property type="project" value="InterPro"/>
</dbReference>
<feature type="binding site" evidence="8">
    <location>
        <position position="402"/>
    </location>
    <ligand>
        <name>[4Fe-4S] cluster</name>
        <dbReference type="ChEBI" id="CHEBI:49883"/>
        <label>2</label>
    </ligand>
</feature>
<keyword evidence="1 8" id="KW-0813">Transport</keyword>
<evidence type="ECO:0000256" key="4">
    <source>
        <dbReference type="ARBA" id="ARBA00022737"/>
    </source>
</evidence>
<keyword evidence="8" id="KW-1278">Translocase</keyword>
<feature type="binding site" evidence="8">
    <location>
        <position position="431"/>
    </location>
    <ligand>
        <name>[4Fe-4S] cluster</name>
        <dbReference type="ChEBI" id="CHEBI:49883"/>
        <label>2</label>
    </ligand>
</feature>
<feature type="binding site" evidence="8">
    <location>
        <position position="441"/>
    </location>
    <ligand>
        <name>[4Fe-4S] cluster</name>
        <dbReference type="ChEBI" id="CHEBI:49883"/>
        <label>1</label>
    </ligand>
</feature>
<keyword evidence="8" id="KW-0997">Cell inner membrane</keyword>
<dbReference type="PROSITE" id="PS00198">
    <property type="entry name" value="4FE4S_FER_1"/>
    <property type="match status" value="1"/>
</dbReference>
<dbReference type="PROSITE" id="PS51379">
    <property type="entry name" value="4FE4S_FER_2"/>
    <property type="match status" value="2"/>
</dbReference>
<reference evidence="11 12" key="1">
    <citation type="submission" date="2018-05" db="EMBL/GenBank/DDBJ databases">
        <title>Leucothrix arctica sp. nov., isolated from Arctic seawater.</title>
        <authorList>
            <person name="Choi A."/>
            <person name="Baek K."/>
        </authorList>
    </citation>
    <scope>NUCLEOTIDE SEQUENCE [LARGE SCALE GENOMIC DNA]</scope>
    <source>
        <strain evidence="11 12">IMCC9719</strain>
    </source>
</reference>
<evidence type="ECO:0000256" key="7">
    <source>
        <dbReference type="ARBA" id="ARBA00023014"/>
    </source>
</evidence>
<evidence type="ECO:0000256" key="3">
    <source>
        <dbReference type="ARBA" id="ARBA00022723"/>
    </source>
</evidence>
<comment type="subunit">
    <text evidence="8">The complex is composed of six subunits: RnfA, RnfB, RnfC, RnfD, RnfE and RnfG.</text>
</comment>
<feature type="binding site" evidence="8">
    <location>
        <position position="392"/>
    </location>
    <ligand>
        <name>[4Fe-4S] cluster</name>
        <dbReference type="ChEBI" id="CHEBI:49883"/>
        <label>1</label>
    </ligand>
</feature>
<dbReference type="InterPro" id="IPR017896">
    <property type="entry name" value="4Fe4S_Fe-S-bd"/>
</dbReference>
<dbReference type="RefSeq" id="WP_109825658.1">
    <property type="nucleotide sequence ID" value="NZ_QGKL01000042.1"/>
</dbReference>
<feature type="binding site" evidence="8">
    <location>
        <position position="398"/>
    </location>
    <ligand>
        <name>[4Fe-4S] cluster</name>
        <dbReference type="ChEBI" id="CHEBI:49883"/>
        <label>1</label>
    </ligand>
</feature>
<evidence type="ECO:0000259" key="10">
    <source>
        <dbReference type="PROSITE" id="PS51379"/>
    </source>
</evidence>
<keyword evidence="6 8" id="KW-0408">Iron</keyword>
<dbReference type="FunFam" id="3.30.70.20:FF:000044">
    <property type="entry name" value="Ion-translocating oxidoreductase complex subunit C"/>
    <property type="match status" value="1"/>
</dbReference>
<dbReference type="GO" id="GO:0022900">
    <property type="term" value="P:electron transport chain"/>
    <property type="evidence" value="ECO:0007669"/>
    <property type="project" value="UniProtKB-UniRule"/>
</dbReference>
<dbReference type="Gene3D" id="3.30.70.20">
    <property type="match status" value="1"/>
</dbReference>
<organism evidence="11 12">
    <name type="scientific">Leucothrix arctica</name>
    <dbReference type="NCBI Taxonomy" id="1481894"/>
    <lineage>
        <taxon>Bacteria</taxon>
        <taxon>Pseudomonadati</taxon>
        <taxon>Pseudomonadota</taxon>
        <taxon>Gammaproteobacteria</taxon>
        <taxon>Thiotrichales</taxon>
        <taxon>Thiotrichaceae</taxon>
        <taxon>Leucothrix</taxon>
    </lineage>
</organism>
<evidence type="ECO:0000256" key="1">
    <source>
        <dbReference type="ARBA" id="ARBA00022448"/>
    </source>
</evidence>
<dbReference type="SUPFAM" id="SSF51230">
    <property type="entry name" value="Single hybrid motif"/>
    <property type="match status" value="1"/>
</dbReference>
<feature type="binding site" evidence="8">
    <location>
        <position position="434"/>
    </location>
    <ligand>
        <name>[4Fe-4S] cluster</name>
        <dbReference type="ChEBI" id="CHEBI:49883"/>
        <label>2</label>
    </ligand>
</feature>
<gene>
    <name evidence="8" type="primary">rnfC</name>
    <name evidence="11" type="ORF">DKT75_18715</name>
</gene>
<keyword evidence="4 8" id="KW-0677">Repeat</keyword>
<dbReference type="NCBIfam" id="NF003454">
    <property type="entry name" value="PRK05035.1"/>
    <property type="match status" value="1"/>
</dbReference>
<feature type="binding site" evidence="8">
    <location>
        <position position="437"/>
    </location>
    <ligand>
        <name>[4Fe-4S] cluster</name>
        <dbReference type="ChEBI" id="CHEBI:49883"/>
        <label>2</label>
    </ligand>
</feature>
<comment type="function">
    <text evidence="8">Part of a membrane-bound complex that couples electron transfer with translocation of ions across the membrane.</text>
</comment>
<dbReference type="AlphaFoldDB" id="A0A317C4Z7"/>
<keyword evidence="2 8" id="KW-0004">4Fe-4S</keyword>
<dbReference type="Pfam" id="PF10531">
    <property type="entry name" value="SLBB"/>
    <property type="match status" value="1"/>
</dbReference>
<dbReference type="InterPro" id="IPR019554">
    <property type="entry name" value="Soluble_ligand-bd"/>
</dbReference>
<dbReference type="InterPro" id="IPR011538">
    <property type="entry name" value="Nuo51_FMN-bd"/>
</dbReference>
<dbReference type="EMBL" id="QGKL01000042">
    <property type="protein sequence ID" value="PWQ93648.1"/>
    <property type="molecule type" value="Genomic_DNA"/>
</dbReference>
<dbReference type="InterPro" id="IPR026902">
    <property type="entry name" value="RnfC_N"/>
</dbReference>
<comment type="subcellular location">
    <subcellularLocation>
        <location evidence="8">Cell inner membrane</location>
        <topology evidence="8">Peripheral membrane protein</topology>
    </subcellularLocation>
</comment>
<evidence type="ECO:0000256" key="9">
    <source>
        <dbReference type="SAM" id="MobiDB-lite"/>
    </source>
</evidence>
<dbReference type="EC" id="7.-.-.-" evidence="8"/>
<keyword evidence="8" id="KW-0472">Membrane</keyword>
<dbReference type="PANTHER" id="PTHR43034">
    <property type="entry name" value="ION-TRANSLOCATING OXIDOREDUCTASE COMPLEX SUBUNIT C"/>
    <property type="match status" value="1"/>
</dbReference>
<keyword evidence="12" id="KW-1185">Reference proteome</keyword>
<dbReference type="InterPro" id="IPR011053">
    <property type="entry name" value="Single_hybrid_motif"/>
</dbReference>
<feature type="binding site" evidence="8">
    <location>
        <position position="395"/>
    </location>
    <ligand>
        <name>[4Fe-4S] cluster</name>
        <dbReference type="ChEBI" id="CHEBI:49883"/>
        <label>1</label>
    </ligand>
</feature>
<dbReference type="Pfam" id="PF01512">
    <property type="entry name" value="Complex1_51K"/>
    <property type="match status" value="1"/>
</dbReference>
<feature type="compositionally biased region" description="Basic and acidic residues" evidence="9">
    <location>
        <begin position="474"/>
        <end position="509"/>
    </location>
</feature>
<evidence type="ECO:0000256" key="8">
    <source>
        <dbReference type="HAMAP-Rule" id="MF_00461"/>
    </source>
</evidence>
<dbReference type="GO" id="GO:0046872">
    <property type="term" value="F:metal ion binding"/>
    <property type="evidence" value="ECO:0007669"/>
    <property type="project" value="UniProtKB-KW"/>
</dbReference>
<dbReference type="InterPro" id="IPR010208">
    <property type="entry name" value="Ion_transpt_RnfC/RsxC"/>
</dbReference>
<comment type="cofactor">
    <cofactor evidence="8">
        <name>[4Fe-4S] cluster</name>
        <dbReference type="ChEBI" id="CHEBI:49883"/>
    </cofactor>
    <text evidence="8">Binds 2 [4Fe-4S] clusters per subunit.</text>
</comment>
<keyword evidence="8" id="KW-1003">Cell membrane</keyword>
<name>A0A317C4Z7_9GAMM</name>
<sequence>MTSLIQKLWRMRGGVHPSFHKDESTHQPIQTAPIPPELVIPLQQHIGRSSIIKVVVGEKVLKGQLLAATNAVSPSAAVHAPTSGVVTAIEERLLPHPSGLSGQCIVIDTDGLDAWDESLASPTNNDYQSVANEQLLDLIEAAGIVGLGGAAFPSAVKLASVGESVIDTLIINGAECEPYISCDDQLMRERADEILIGIDILMQLLNAKRCLIGIENNKPDAIHALEVALSMQSNLKSIDKIAVASVPTMYPSGDARQLTKILTGVEIPKNVRSPSLGSICHNVATAYSIYQAVVESKPLVSRIVTVTGNGVKQPQNFEALIGTPFSFLVAQAGGYTKKAERLVMGGPMMGFALSTDDVPVVKATNCILVSSVDQLQLSDDDVTETEKIVMPCIRCGKCMDACPVSLLPQQMYWHTRAKDFEKVEEHKLSDCIECGACSYVCPSHIPLVDYFKFAKTEIRAQKLAAVKADQSRERHEFNEYRKVRDKEEREEKRRKQKEALQAKKAKESAESGAAETPAVDDKQDAIKAAMARAKAKKAARQAEKDGTAVAEPVVEDKQDLIKAAMARAQAKKAARLAETDTIKPTTDKQNAQQEDSNNAV</sequence>
<protein>
    <recommendedName>
        <fullName evidence="8">Ion-translocating oxidoreductase complex subunit C</fullName>
        <ecNumber evidence="8">7.-.-.-</ecNumber>
    </recommendedName>
    <alternativeName>
        <fullName evidence="8">Rnf electron transport complex subunit C</fullName>
    </alternativeName>
</protein>
<dbReference type="SUPFAM" id="SSF142019">
    <property type="entry name" value="Nqo1 FMN-binding domain-like"/>
    <property type="match status" value="1"/>
</dbReference>
<dbReference type="Proteomes" id="UP000245506">
    <property type="component" value="Unassembled WGS sequence"/>
</dbReference>
<feature type="domain" description="4Fe-4S ferredoxin-type" evidence="10">
    <location>
        <begin position="422"/>
        <end position="451"/>
    </location>
</feature>
<dbReference type="HAMAP" id="MF_00461">
    <property type="entry name" value="RsxC_RnfC"/>
    <property type="match status" value="1"/>
</dbReference>
<dbReference type="GO" id="GO:0005886">
    <property type="term" value="C:plasma membrane"/>
    <property type="evidence" value="ECO:0007669"/>
    <property type="project" value="UniProtKB-SubCell"/>
</dbReference>
<feature type="compositionally biased region" description="Polar residues" evidence="9">
    <location>
        <begin position="582"/>
        <end position="600"/>
    </location>
</feature>
<dbReference type="Pfam" id="PF13375">
    <property type="entry name" value="RnfC_N"/>
    <property type="match status" value="1"/>
</dbReference>
<dbReference type="NCBIfam" id="TIGR01945">
    <property type="entry name" value="rnfC"/>
    <property type="match status" value="1"/>
</dbReference>
<dbReference type="Gene3D" id="3.40.50.11540">
    <property type="entry name" value="NADH-ubiquinone oxidoreductase 51kDa subunit"/>
    <property type="match status" value="1"/>
</dbReference>
<dbReference type="InterPro" id="IPR017900">
    <property type="entry name" value="4Fe4S_Fe_S_CS"/>
</dbReference>
<evidence type="ECO:0000256" key="6">
    <source>
        <dbReference type="ARBA" id="ARBA00023004"/>
    </source>
</evidence>
<evidence type="ECO:0000313" key="11">
    <source>
        <dbReference type="EMBL" id="PWQ93648.1"/>
    </source>
</evidence>
<feature type="domain" description="4Fe-4S ferredoxin-type" evidence="10">
    <location>
        <begin position="385"/>
        <end position="412"/>
    </location>
</feature>
<evidence type="ECO:0000256" key="2">
    <source>
        <dbReference type="ARBA" id="ARBA00022485"/>
    </source>
</evidence>
<dbReference type="Pfam" id="PF13237">
    <property type="entry name" value="Fer4_10"/>
    <property type="match status" value="1"/>
</dbReference>
<feature type="region of interest" description="Disordered" evidence="9">
    <location>
        <begin position="474"/>
        <end position="600"/>
    </location>
</feature>
<keyword evidence="5 8" id="KW-0249">Electron transport</keyword>
<keyword evidence="7 8" id="KW-0411">Iron-sulfur</keyword>
<dbReference type="PANTHER" id="PTHR43034:SF2">
    <property type="entry name" value="ION-TRANSLOCATING OXIDOREDUCTASE COMPLEX SUBUNIT C"/>
    <property type="match status" value="1"/>
</dbReference>